<evidence type="ECO:0000313" key="4">
    <source>
        <dbReference type="Proteomes" id="UP001194714"/>
    </source>
</evidence>
<dbReference type="InterPro" id="IPR002559">
    <property type="entry name" value="Transposase_11"/>
</dbReference>
<sequence>MSTQTSNKTFNPTTLPLFKALHGISDPRKKRGVRHDFHSILKLVILGFCCRLVCLEHIVEFASQCWSVIKEPLGFNRDAPPDATTIGRVLKKLDRTELEEIFQEWVSTKLSEREIDASVDGKALRNVCDENGNPIYMVNVFAHDVQMVLAQSEIPKKKGESTTLKTMLEGLFDKYPGLRLLTGDAAFNGRDLCKEIARMGKHYLVQIKGNQEHVYEVLRLHFDDEKSKRAPDAKTVEKKIRENHYS</sequence>
<accession>A0ABS0AZ71</accession>
<feature type="domain" description="H repeat-associated protein N-terminal" evidence="2">
    <location>
        <begin position="19"/>
        <end position="106"/>
    </location>
</feature>
<dbReference type="InterPro" id="IPR047647">
    <property type="entry name" value="ISAs1_transpos"/>
</dbReference>
<dbReference type="PANTHER" id="PTHR30298">
    <property type="entry name" value="H REPEAT-ASSOCIATED PREDICTED TRANSPOSASE"/>
    <property type="match status" value="1"/>
</dbReference>
<dbReference type="InterPro" id="IPR032806">
    <property type="entry name" value="YbfD_N"/>
</dbReference>
<evidence type="ECO:0000313" key="3">
    <source>
        <dbReference type="EMBL" id="MBF5058912.1"/>
    </source>
</evidence>
<feature type="domain" description="Transposase IS4-like" evidence="1">
    <location>
        <begin position="137"/>
        <end position="231"/>
    </location>
</feature>
<dbReference type="Proteomes" id="UP001194714">
    <property type="component" value="Unassembled WGS sequence"/>
</dbReference>
<evidence type="ECO:0008006" key="5">
    <source>
        <dbReference type="Google" id="ProtNLM"/>
    </source>
</evidence>
<dbReference type="Pfam" id="PF13808">
    <property type="entry name" value="DDE_Tnp_1_assoc"/>
    <property type="match status" value="1"/>
</dbReference>
<dbReference type="NCBIfam" id="NF033564">
    <property type="entry name" value="transpos_ISAs1"/>
    <property type="match status" value="1"/>
</dbReference>
<dbReference type="RefSeq" id="WP_194847207.1">
    <property type="nucleotide sequence ID" value="NZ_JAAEJV010000006.1"/>
</dbReference>
<name>A0ABS0AZ71_9BACT</name>
<gene>
    <name evidence="3" type="ORF">NEPTK9_000412</name>
</gene>
<evidence type="ECO:0000259" key="2">
    <source>
        <dbReference type="Pfam" id="PF13808"/>
    </source>
</evidence>
<evidence type="ECO:0000259" key="1">
    <source>
        <dbReference type="Pfam" id="PF01609"/>
    </source>
</evidence>
<organism evidence="3 4">
    <name type="scientific">Candidatus Neptunichlamydia vexilliferae</name>
    <dbReference type="NCBI Taxonomy" id="1651774"/>
    <lineage>
        <taxon>Bacteria</taxon>
        <taxon>Pseudomonadati</taxon>
        <taxon>Chlamydiota</taxon>
        <taxon>Chlamydiia</taxon>
        <taxon>Parachlamydiales</taxon>
        <taxon>Simkaniaceae</taxon>
        <taxon>Candidatus Neptunichlamydia</taxon>
    </lineage>
</organism>
<dbReference type="InterPro" id="IPR051698">
    <property type="entry name" value="Transposase_11-like"/>
</dbReference>
<dbReference type="PANTHER" id="PTHR30298:SF0">
    <property type="entry name" value="PROTEIN YBFL-RELATED"/>
    <property type="match status" value="1"/>
</dbReference>
<protein>
    <recommendedName>
        <fullName evidence="5">H repeat-associated protein N-terminal domain-containing protein</fullName>
    </recommendedName>
</protein>
<keyword evidence="4" id="KW-1185">Reference proteome</keyword>
<dbReference type="EMBL" id="JAAEJV010000006">
    <property type="protein sequence ID" value="MBF5058912.1"/>
    <property type="molecule type" value="Genomic_DNA"/>
</dbReference>
<dbReference type="Pfam" id="PF01609">
    <property type="entry name" value="DDE_Tnp_1"/>
    <property type="match status" value="1"/>
</dbReference>
<proteinExistence type="predicted"/>
<comment type="caution">
    <text evidence="3">The sequence shown here is derived from an EMBL/GenBank/DDBJ whole genome shotgun (WGS) entry which is preliminary data.</text>
</comment>
<reference evidence="3 4" key="1">
    <citation type="submission" date="2020-01" db="EMBL/GenBank/DDBJ databases">
        <title>Draft genome sequence of Cand. Neptunochlamydia vexilliferae K9.</title>
        <authorList>
            <person name="Schulz F."/>
            <person name="Koestlbacher S."/>
            <person name="Wascher F."/>
            <person name="Pizzetti I."/>
            <person name="Horn M."/>
        </authorList>
    </citation>
    <scope>NUCLEOTIDE SEQUENCE [LARGE SCALE GENOMIC DNA]</scope>
    <source>
        <strain evidence="3 4">K9</strain>
    </source>
</reference>